<dbReference type="Gene3D" id="1.20.5.340">
    <property type="match status" value="1"/>
</dbReference>
<evidence type="ECO:0000256" key="3">
    <source>
        <dbReference type="SAM" id="MobiDB-lite"/>
    </source>
</evidence>
<name>A0A5B8MCC8_9CHLO</name>
<keyword evidence="2" id="KW-0206">Cytoskeleton</keyword>
<keyword evidence="2" id="KW-0963">Cytoplasm</keyword>
<dbReference type="PANTHER" id="PTHR12902">
    <property type="entry name" value="WASP-1"/>
    <property type="match status" value="1"/>
</dbReference>
<evidence type="ECO:0000256" key="2">
    <source>
        <dbReference type="RuleBase" id="RU367034"/>
    </source>
</evidence>
<dbReference type="OrthoDB" id="753427at2759"/>
<feature type="region of interest" description="Disordered" evidence="3">
    <location>
        <begin position="745"/>
        <end position="768"/>
    </location>
</feature>
<gene>
    <name evidence="4" type="ORF">A3770_01p02120</name>
</gene>
<dbReference type="STRING" id="1764295.A0A5B8MCC8"/>
<keyword evidence="2" id="KW-0009">Actin-binding</keyword>
<dbReference type="GO" id="GO:0034237">
    <property type="term" value="F:protein kinase A regulatory subunit binding"/>
    <property type="evidence" value="ECO:0007669"/>
    <property type="project" value="TreeGrafter"/>
</dbReference>
<sequence length="768" mass="85293">MERAFGLECKPIYEKADLNSPHDVSAHFSMAYLTGLLRQMADFSEYAVEIFDGVKTEIERVDKRVEDLSQKCSELSPQVDECVDTVQSQGVSEFITNPLIEWHASFPQRVGKETNFITARSRPEFIDEDRNKCEKLPPLHLLKPYAKTEEDKEALKRFSDPKYCMRAFAIQEMEEAERIHAARREKRRLRRERMSPGDRLGKRGSVIEGSIGKVHRSTRRRYSMIGLSLMTTKIKSIAKHSVADKQEEMAGGEDATEEETQMLESEQEPEDEQVKEQEQAEEQEPQPVEETLQAAALQYIPVQNIVHTPIQVVQQPVARPTARPPPPPAHLLEKMAGRTHTPVVTSPKPYAFQSRVNYSQSQSVDHVLLSHPPRNNLTTMQTERQATVSGRTPHGPVSPQAANPAVDTHYMYITQAQPNRSPTERVLPDSFFTPVKEVGGQQVVYQTYPNQLLTIAQQSPQQQGHQATRSPPPPPQHLFQGHQQHMPQPQYQQQPQQGMQAPLSLQQQQPVHYTPQQQQYAAPQPPQQQQVYMPPQQQPQALHYAQAPVQAAQQVPMQPLRAPAPSVHVMPASVPVPPPTMAPPPPPPPPSAAPPPPPPPPPPPAPAAGAPSPPPPAGGPPPVVPPPVPSAGGLKSALKKTPSAFKKKVSVSADSGDLASMIKARHKNLQKTPAKAPKKLEARDDMLNKIKGGQFALRKMTTSFTPKGLGKPSSTLNVIEEIPEEEEKDDTMMTVAAIYEKAKARRLAMEGTDSEEDDFEDDSEDDDW</sequence>
<dbReference type="Proteomes" id="UP000316726">
    <property type="component" value="Chromosome 1"/>
</dbReference>
<comment type="similarity">
    <text evidence="1 2">Belongs to the SCAR/WAVE family.</text>
</comment>
<feature type="region of interest" description="Disordered" evidence="3">
    <location>
        <begin position="383"/>
        <end position="403"/>
    </location>
</feature>
<dbReference type="GO" id="GO:0005856">
    <property type="term" value="C:cytoskeleton"/>
    <property type="evidence" value="ECO:0007669"/>
    <property type="project" value="UniProtKB-SubCell"/>
</dbReference>
<dbReference type="PANTHER" id="PTHR12902:SF1">
    <property type="entry name" value="WISKOTT-ALDRICH SYNDROME PROTEIN FAMILY MEMBER"/>
    <property type="match status" value="1"/>
</dbReference>
<feature type="region of interest" description="Disordered" evidence="3">
    <location>
        <begin position="568"/>
        <end position="654"/>
    </location>
</feature>
<evidence type="ECO:0000256" key="1">
    <source>
        <dbReference type="ARBA" id="ARBA00006993"/>
    </source>
</evidence>
<evidence type="ECO:0000313" key="5">
    <source>
        <dbReference type="Proteomes" id="UP000316726"/>
    </source>
</evidence>
<proteinExistence type="inferred from homology"/>
<dbReference type="GO" id="GO:0030036">
    <property type="term" value="P:actin cytoskeleton organization"/>
    <property type="evidence" value="ECO:0007669"/>
    <property type="project" value="UniProtKB-UniRule"/>
</dbReference>
<dbReference type="GO" id="GO:0003779">
    <property type="term" value="F:actin binding"/>
    <property type="evidence" value="ECO:0007669"/>
    <property type="project" value="UniProtKB-UniRule"/>
</dbReference>
<feature type="compositionally biased region" description="Low complexity" evidence="3">
    <location>
        <begin position="457"/>
        <end position="466"/>
    </location>
</feature>
<reference evidence="4 5" key="1">
    <citation type="submission" date="2018-07" db="EMBL/GenBank/DDBJ databases">
        <title>The complete nuclear genome of the prasinophyte Chloropicon primus (CCMP1205).</title>
        <authorList>
            <person name="Pombert J.-F."/>
            <person name="Otis C."/>
            <person name="Turmel M."/>
            <person name="Lemieux C."/>
        </authorList>
    </citation>
    <scope>NUCLEOTIDE SEQUENCE [LARGE SCALE GENOMIC DNA]</scope>
    <source>
        <strain evidence="4 5">CCMP1205</strain>
    </source>
</reference>
<feature type="compositionally biased region" description="Pro residues" evidence="3">
    <location>
        <begin position="574"/>
        <end position="629"/>
    </location>
</feature>
<protein>
    <recommendedName>
        <fullName evidence="2">Protein SCAR</fullName>
    </recommendedName>
    <alternativeName>
        <fullName evidence="2">Protein WAVE</fullName>
    </alternativeName>
</protein>
<accession>A0A5B8MCC8</accession>
<evidence type="ECO:0000313" key="4">
    <source>
        <dbReference type="EMBL" id="QDZ17694.1"/>
    </source>
</evidence>
<organism evidence="4 5">
    <name type="scientific">Chloropicon primus</name>
    <dbReference type="NCBI Taxonomy" id="1764295"/>
    <lineage>
        <taxon>Eukaryota</taxon>
        <taxon>Viridiplantae</taxon>
        <taxon>Chlorophyta</taxon>
        <taxon>Chloropicophyceae</taxon>
        <taxon>Chloropicales</taxon>
        <taxon>Chloropicaceae</taxon>
        <taxon>Chloropicon</taxon>
    </lineage>
</organism>
<dbReference type="GO" id="GO:0071933">
    <property type="term" value="F:Arp2/3 complex binding"/>
    <property type="evidence" value="ECO:0007669"/>
    <property type="project" value="TreeGrafter"/>
</dbReference>
<dbReference type="EMBL" id="CP031034">
    <property type="protein sequence ID" value="QDZ17694.1"/>
    <property type="molecule type" value="Genomic_DNA"/>
</dbReference>
<feature type="compositionally biased region" description="Acidic residues" evidence="3">
    <location>
        <begin position="752"/>
        <end position="768"/>
    </location>
</feature>
<keyword evidence="5" id="KW-1185">Reference proteome</keyword>
<comment type="subcellular location">
    <subcellularLocation>
        <location evidence="2">Cytoplasm</location>
        <location evidence="2">Cytoskeleton</location>
    </subcellularLocation>
</comment>
<comment type="function">
    <text evidence="2">Involved in regulation of actin and microtubule organization. Part of a WAVE complex that activates the Arp2/3 complex.</text>
</comment>
<feature type="region of interest" description="Disordered" evidence="3">
    <location>
        <begin position="242"/>
        <end position="288"/>
    </location>
</feature>
<feature type="compositionally biased region" description="Low complexity" evidence="3">
    <location>
        <begin position="480"/>
        <end position="549"/>
    </location>
</feature>
<dbReference type="GO" id="GO:2000601">
    <property type="term" value="P:positive regulation of Arp2/3 complex-mediated actin nucleation"/>
    <property type="evidence" value="ECO:0007669"/>
    <property type="project" value="TreeGrafter"/>
</dbReference>
<dbReference type="AlphaFoldDB" id="A0A5B8MCC8"/>
<dbReference type="Gene3D" id="6.10.280.150">
    <property type="match status" value="2"/>
</dbReference>
<feature type="region of interest" description="Disordered" evidence="3">
    <location>
        <begin position="457"/>
        <end position="549"/>
    </location>
</feature>
<dbReference type="InterPro" id="IPR028288">
    <property type="entry name" value="SCAR/WAVE_fam"/>
</dbReference>
<feature type="compositionally biased region" description="Acidic residues" evidence="3">
    <location>
        <begin position="250"/>
        <end position="271"/>
    </location>
</feature>